<feature type="domain" description="HTH lysR-type" evidence="5">
    <location>
        <begin position="6"/>
        <end position="63"/>
    </location>
</feature>
<dbReference type="InterPro" id="IPR036390">
    <property type="entry name" value="WH_DNA-bd_sf"/>
</dbReference>
<proteinExistence type="inferred from homology"/>
<dbReference type="PANTHER" id="PTHR30118">
    <property type="entry name" value="HTH-TYPE TRANSCRIPTIONAL REGULATOR LEUO-RELATED"/>
    <property type="match status" value="1"/>
</dbReference>
<sequence>MRFNRLDLNLLVVLDALLTEQNITRAGQQVFLSQSATSGALARLREFFNDELLVQVGRKMVLTPLGESLVKPVRSILLQVQTTIEQRPEFDPTQSQRKFTFIMSDYTAMVLMPAVVRQAAKIAPGITFELITPTDAPIEELENGNADFLLLPSNAISEKHPSCSIFSEDFVCICCRDNQQIEEEISIDQYLKLGHVIVSFGSLRRPSVDTWLLEKYGIDRRPEITVPTFTAVPQYVIGTSRIATIHRRLANFWAQHLPIRILPTPIAIPTMGWSLQWHQYKDIDPATHWVKQMIQDTAADMY</sequence>
<dbReference type="RefSeq" id="WP_386088379.1">
    <property type="nucleotide sequence ID" value="NZ_JBHRXN010000009.1"/>
</dbReference>
<dbReference type="SUPFAM" id="SSF46785">
    <property type="entry name" value="Winged helix' DNA-binding domain"/>
    <property type="match status" value="1"/>
</dbReference>
<evidence type="ECO:0000256" key="3">
    <source>
        <dbReference type="ARBA" id="ARBA00023125"/>
    </source>
</evidence>
<organism evidence="6 7">
    <name type="scientific">Vogesella facilis</name>
    <dbReference type="NCBI Taxonomy" id="1655232"/>
    <lineage>
        <taxon>Bacteria</taxon>
        <taxon>Pseudomonadati</taxon>
        <taxon>Pseudomonadota</taxon>
        <taxon>Betaproteobacteria</taxon>
        <taxon>Neisseriales</taxon>
        <taxon>Chromobacteriaceae</taxon>
        <taxon>Vogesella</taxon>
    </lineage>
</organism>
<evidence type="ECO:0000256" key="4">
    <source>
        <dbReference type="ARBA" id="ARBA00023163"/>
    </source>
</evidence>
<dbReference type="SUPFAM" id="SSF53850">
    <property type="entry name" value="Periplasmic binding protein-like II"/>
    <property type="match status" value="1"/>
</dbReference>
<dbReference type="Pfam" id="PF00126">
    <property type="entry name" value="HTH_1"/>
    <property type="match status" value="1"/>
</dbReference>
<dbReference type="InterPro" id="IPR037416">
    <property type="entry name" value="NodD_PBP2"/>
</dbReference>
<dbReference type="Pfam" id="PF03466">
    <property type="entry name" value="LysR_substrate"/>
    <property type="match status" value="1"/>
</dbReference>
<dbReference type="PROSITE" id="PS50931">
    <property type="entry name" value="HTH_LYSR"/>
    <property type="match status" value="1"/>
</dbReference>
<evidence type="ECO:0000259" key="5">
    <source>
        <dbReference type="PROSITE" id="PS50931"/>
    </source>
</evidence>
<dbReference type="EMBL" id="JBHRXN010000009">
    <property type="protein sequence ID" value="MFC3531225.1"/>
    <property type="molecule type" value="Genomic_DNA"/>
</dbReference>
<name>A0ABV7RAX4_9NEIS</name>
<keyword evidence="4" id="KW-0804">Transcription</keyword>
<protein>
    <submittedName>
        <fullName evidence="6">LysR family transcriptional regulator</fullName>
    </submittedName>
</protein>
<dbReference type="Gene3D" id="3.40.190.10">
    <property type="entry name" value="Periplasmic binding protein-like II"/>
    <property type="match status" value="2"/>
</dbReference>
<accession>A0ABV7RAX4</accession>
<dbReference type="CDD" id="cd08462">
    <property type="entry name" value="PBP2_NodD"/>
    <property type="match status" value="1"/>
</dbReference>
<dbReference type="InterPro" id="IPR005119">
    <property type="entry name" value="LysR_subst-bd"/>
</dbReference>
<dbReference type="InterPro" id="IPR036388">
    <property type="entry name" value="WH-like_DNA-bd_sf"/>
</dbReference>
<dbReference type="PANTHER" id="PTHR30118:SF6">
    <property type="entry name" value="HTH-TYPE TRANSCRIPTIONAL REGULATOR LEUO"/>
    <property type="match status" value="1"/>
</dbReference>
<comment type="similarity">
    <text evidence="1">Belongs to the LysR transcriptional regulatory family.</text>
</comment>
<dbReference type="Proteomes" id="UP001595741">
    <property type="component" value="Unassembled WGS sequence"/>
</dbReference>
<dbReference type="Gene3D" id="1.10.10.10">
    <property type="entry name" value="Winged helix-like DNA-binding domain superfamily/Winged helix DNA-binding domain"/>
    <property type="match status" value="1"/>
</dbReference>
<comment type="caution">
    <text evidence="6">The sequence shown here is derived from an EMBL/GenBank/DDBJ whole genome shotgun (WGS) entry which is preliminary data.</text>
</comment>
<keyword evidence="2" id="KW-0805">Transcription regulation</keyword>
<gene>
    <name evidence="6" type="ORF">ACFOLG_03430</name>
</gene>
<evidence type="ECO:0000256" key="2">
    <source>
        <dbReference type="ARBA" id="ARBA00023015"/>
    </source>
</evidence>
<reference evidence="7" key="1">
    <citation type="journal article" date="2019" name="Int. J. Syst. Evol. Microbiol.">
        <title>The Global Catalogue of Microorganisms (GCM) 10K type strain sequencing project: providing services to taxonomists for standard genome sequencing and annotation.</title>
        <authorList>
            <consortium name="The Broad Institute Genomics Platform"/>
            <consortium name="The Broad Institute Genome Sequencing Center for Infectious Disease"/>
            <person name="Wu L."/>
            <person name="Ma J."/>
        </authorList>
    </citation>
    <scope>NUCLEOTIDE SEQUENCE [LARGE SCALE GENOMIC DNA]</scope>
    <source>
        <strain evidence="7">KCTC 42742</strain>
    </source>
</reference>
<dbReference type="InterPro" id="IPR050389">
    <property type="entry name" value="LysR-type_TF"/>
</dbReference>
<evidence type="ECO:0000313" key="6">
    <source>
        <dbReference type="EMBL" id="MFC3531225.1"/>
    </source>
</evidence>
<evidence type="ECO:0000256" key="1">
    <source>
        <dbReference type="ARBA" id="ARBA00009437"/>
    </source>
</evidence>
<keyword evidence="7" id="KW-1185">Reference proteome</keyword>
<evidence type="ECO:0000313" key="7">
    <source>
        <dbReference type="Proteomes" id="UP001595741"/>
    </source>
</evidence>
<keyword evidence="3" id="KW-0238">DNA-binding</keyword>
<dbReference type="InterPro" id="IPR000847">
    <property type="entry name" value="LysR_HTH_N"/>
</dbReference>